<keyword evidence="2" id="KW-1185">Reference proteome</keyword>
<evidence type="ECO:0000313" key="2">
    <source>
        <dbReference type="Proteomes" id="UP000664209"/>
    </source>
</evidence>
<proteinExistence type="predicted"/>
<evidence type="ECO:0000313" key="1">
    <source>
        <dbReference type="EMBL" id="MBO1750995.1"/>
    </source>
</evidence>
<dbReference type="EMBL" id="JAGEMK010000001">
    <property type="protein sequence ID" value="MBO1750995.1"/>
    <property type="molecule type" value="Genomic_DNA"/>
</dbReference>
<protein>
    <submittedName>
        <fullName evidence="1">Uncharacterized protein</fullName>
    </submittedName>
</protein>
<dbReference type="RefSeq" id="WP_208054592.1">
    <property type="nucleotide sequence ID" value="NZ_JAGEMK010000001.1"/>
</dbReference>
<dbReference type="AlphaFoldDB" id="A0A939LQ94"/>
<comment type="caution">
    <text evidence="1">The sequence shown here is derived from an EMBL/GenBank/DDBJ whole genome shotgun (WGS) entry which is preliminary data.</text>
</comment>
<dbReference type="Proteomes" id="UP000664209">
    <property type="component" value="Unassembled WGS sequence"/>
</dbReference>
<accession>A0A939LQ94</accession>
<organism evidence="1 2">
    <name type="scientific">Actinotalea soli</name>
    <dbReference type="NCBI Taxonomy" id="2819234"/>
    <lineage>
        <taxon>Bacteria</taxon>
        <taxon>Bacillati</taxon>
        <taxon>Actinomycetota</taxon>
        <taxon>Actinomycetes</taxon>
        <taxon>Micrococcales</taxon>
        <taxon>Cellulomonadaceae</taxon>
        <taxon>Actinotalea</taxon>
    </lineage>
</organism>
<sequence>MTVLTIDSRAVRLRLPVLRLGRLRGTIIVELSERAELRIEGREIRARDGRTAGAAEARLDAYRTEALGVRLGAGF</sequence>
<name>A0A939LQ94_9CELL</name>
<reference evidence="1" key="1">
    <citation type="submission" date="2021-03" db="EMBL/GenBank/DDBJ databases">
        <title>Actinotalea soli sp. nov., isolated from soil.</title>
        <authorList>
            <person name="Ping W."/>
            <person name="Zhang J."/>
        </authorList>
    </citation>
    <scope>NUCLEOTIDE SEQUENCE</scope>
    <source>
        <strain evidence="1">BY-33</strain>
    </source>
</reference>
<gene>
    <name evidence="1" type="ORF">J4G33_04180</name>
</gene>